<reference evidence="17" key="1">
    <citation type="submission" date="2017-12" db="EMBL/GenBank/DDBJ databases">
        <title>Draft genome sequence of Telmatospirillum siberiense 26-4b1T, an acidotolerant peatland alphaproteobacterium potentially involved in sulfur cycling.</title>
        <authorList>
            <person name="Hausmann B."/>
            <person name="Pjevac P."/>
            <person name="Schreck K."/>
            <person name="Herbold C.W."/>
            <person name="Daims H."/>
            <person name="Wagner M."/>
            <person name="Pester M."/>
            <person name="Loy A."/>
        </authorList>
    </citation>
    <scope>NUCLEOTIDE SEQUENCE [LARGE SCALE GENOMIC DNA]</scope>
    <source>
        <strain evidence="17">26-4b1</strain>
    </source>
</reference>
<evidence type="ECO:0000256" key="7">
    <source>
        <dbReference type="ARBA" id="ARBA00022840"/>
    </source>
</evidence>
<dbReference type="InterPro" id="IPR000705">
    <property type="entry name" value="Galactokinase"/>
</dbReference>
<feature type="binding site" evidence="11">
    <location>
        <begin position="122"/>
        <end position="128"/>
    </location>
    <ligand>
        <name>ATP</name>
        <dbReference type="ChEBI" id="CHEBI:30616"/>
    </ligand>
</feature>
<dbReference type="InterPro" id="IPR013750">
    <property type="entry name" value="GHMP_kinase_C_dom"/>
</dbReference>
<feature type="domain" description="GHMP kinase C-terminal" evidence="14">
    <location>
        <begin position="282"/>
        <end position="355"/>
    </location>
</feature>
<keyword evidence="10 11" id="KW-0119">Carbohydrate metabolism</keyword>
<keyword evidence="3 11" id="KW-0808">Transferase</keyword>
<keyword evidence="17" id="KW-1185">Reference proteome</keyword>
<evidence type="ECO:0000313" key="17">
    <source>
        <dbReference type="Proteomes" id="UP000233293"/>
    </source>
</evidence>
<dbReference type="PIRSF" id="PIRSF000530">
    <property type="entry name" value="Galactokinase"/>
    <property type="match status" value="1"/>
</dbReference>
<dbReference type="InterPro" id="IPR006204">
    <property type="entry name" value="GHMP_kinase_N_dom"/>
</dbReference>
<evidence type="ECO:0000259" key="13">
    <source>
        <dbReference type="Pfam" id="PF00288"/>
    </source>
</evidence>
<keyword evidence="2 11" id="KW-0963">Cytoplasm</keyword>
<keyword evidence="5 11" id="KW-0547">Nucleotide-binding</keyword>
<feature type="active site" description="Proton acceptor" evidence="11">
    <location>
        <position position="172"/>
    </location>
</feature>
<keyword evidence="9 11" id="KW-0299">Galactose metabolism</keyword>
<evidence type="ECO:0000256" key="11">
    <source>
        <dbReference type="HAMAP-Rule" id="MF_00246"/>
    </source>
</evidence>
<evidence type="ECO:0000256" key="8">
    <source>
        <dbReference type="ARBA" id="ARBA00022842"/>
    </source>
</evidence>
<dbReference type="PANTHER" id="PTHR10457:SF7">
    <property type="entry name" value="GALACTOKINASE-RELATED"/>
    <property type="match status" value="1"/>
</dbReference>
<comment type="caution">
    <text evidence="16">The sequence shown here is derived from an EMBL/GenBank/DDBJ whole genome shotgun (WGS) entry which is preliminary data.</text>
</comment>
<dbReference type="EC" id="2.7.1.6" evidence="11 12"/>
<accession>A0A2N3PZA4</accession>
<evidence type="ECO:0000259" key="14">
    <source>
        <dbReference type="Pfam" id="PF08544"/>
    </source>
</evidence>
<organism evidence="16 17">
    <name type="scientific">Telmatospirillum siberiense</name>
    <dbReference type="NCBI Taxonomy" id="382514"/>
    <lineage>
        <taxon>Bacteria</taxon>
        <taxon>Pseudomonadati</taxon>
        <taxon>Pseudomonadota</taxon>
        <taxon>Alphaproteobacteria</taxon>
        <taxon>Rhodospirillales</taxon>
        <taxon>Rhodospirillaceae</taxon>
        <taxon>Telmatospirillum</taxon>
    </lineage>
</organism>
<dbReference type="Gene3D" id="3.30.230.10">
    <property type="match status" value="1"/>
</dbReference>
<evidence type="ECO:0000256" key="3">
    <source>
        <dbReference type="ARBA" id="ARBA00022679"/>
    </source>
</evidence>
<dbReference type="InterPro" id="IPR006206">
    <property type="entry name" value="Mevalonate/galactokinase"/>
</dbReference>
<evidence type="ECO:0000256" key="10">
    <source>
        <dbReference type="ARBA" id="ARBA00023277"/>
    </source>
</evidence>
<keyword evidence="8 11" id="KW-0460">Magnesium</keyword>
<dbReference type="InterPro" id="IPR019741">
    <property type="entry name" value="Galactokinase_CS"/>
</dbReference>
<comment type="similarity">
    <text evidence="1 11">Belongs to the GHMP kinase family. GalK subfamily.</text>
</comment>
<evidence type="ECO:0000256" key="2">
    <source>
        <dbReference type="ARBA" id="ARBA00022490"/>
    </source>
</evidence>
<dbReference type="UniPathway" id="UPA00214"/>
<dbReference type="HAMAP" id="MF_00246">
    <property type="entry name" value="Galactokinase"/>
    <property type="match status" value="1"/>
</dbReference>
<comment type="function">
    <text evidence="11">Catalyzes the transfer of the gamma-phosphate of ATP to D-galactose to form alpha-D-galactose-1-phosphate (Gal-1-P).</text>
</comment>
<evidence type="ECO:0000256" key="4">
    <source>
        <dbReference type="ARBA" id="ARBA00022723"/>
    </source>
</evidence>
<feature type="binding site" evidence="11">
    <location>
        <begin position="34"/>
        <end position="37"/>
    </location>
    <ligand>
        <name>substrate</name>
    </ligand>
</feature>
<dbReference type="Pfam" id="PF00288">
    <property type="entry name" value="GHMP_kinases_N"/>
    <property type="match status" value="1"/>
</dbReference>
<dbReference type="SUPFAM" id="SSF55060">
    <property type="entry name" value="GHMP Kinase, C-terminal domain"/>
    <property type="match status" value="1"/>
</dbReference>
<evidence type="ECO:0000313" key="16">
    <source>
        <dbReference type="EMBL" id="PKU25715.1"/>
    </source>
</evidence>
<dbReference type="PROSITE" id="PS00106">
    <property type="entry name" value="GALACTOKINASE"/>
    <property type="match status" value="1"/>
</dbReference>
<dbReference type="PRINTS" id="PR00959">
    <property type="entry name" value="MEVGALKINASE"/>
</dbReference>
<evidence type="ECO:0000259" key="15">
    <source>
        <dbReference type="Pfam" id="PF10509"/>
    </source>
</evidence>
<dbReference type="PROSITE" id="PS00627">
    <property type="entry name" value="GHMP_KINASES_ATP"/>
    <property type="match status" value="1"/>
</dbReference>
<protein>
    <recommendedName>
        <fullName evidence="11 12">Galactokinase</fullName>
        <ecNumber evidence="11 12">2.7.1.6</ecNumber>
    </recommendedName>
    <alternativeName>
        <fullName evidence="11">Galactose kinase</fullName>
    </alternativeName>
</protein>
<keyword evidence="4 11" id="KW-0479">Metal-binding</keyword>
<dbReference type="GO" id="GO:0005524">
    <property type="term" value="F:ATP binding"/>
    <property type="evidence" value="ECO:0007669"/>
    <property type="project" value="UniProtKB-UniRule"/>
</dbReference>
<dbReference type="SUPFAM" id="SSF54211">
    <property type="entry name" value="Ribosomal protein S5 domain 2-like"/>
    <property type="match status" value="1"/>
</dbReference>
<evidence type="ECO:0000256" key="9">
    <source>
        <dbReference type="ARBA" id="ARBA00023144"/>
    </source>
</evidence>
<keyword evidence="7 11" id="KW-0067">ATP-binding</keyword>
<dbReference type="GO" id="GO:0006012">
    <property type="term" value="P:galactose metabolic process"/>
    <property type="evidence" value="ECO:0007669"/>
    <property type="project" value="UniProtKB-UniRule"/>
</dbReference>
<dbReference type="RefSeq" id="WP_101249259.1">
    <property type="nucleotide sequence ID" value="NZ_PIUM01000003.1"/>
</dbReference>
<feature type="domain" description="GHMP kinase N-terminal" evidence="13">
    <location>
        <begin position="93"/>
        <end position="179"/>
    </location>
</feature>
<name>A0A2N3PZA4_9PROT</name>
<dbReference type="OrthoDB" id="250531at2"/>
<dbReference type="EMBL" id="PIUM01000003">
    <property type="protein sequence ID" value="PKU25715.1"/>
    <property type="molecule type" value="Genomic_DNA"/>
</dbReference>
<comment type="catalytic activity">
    <reaction evidence="11">
        <text>alpha-D-galactose + ATP = alpha-D-galactose 1-phosphate + ADP + H(+)</text>
        <dbReference type="Rhea" id="RHEA:13553"/>
        <dbReference type="ChEBI" id="CHEBI:15378"/>
        <dbReference type="ChEBI" id="CHEBI:28061"/>
        <dbReference type="ChEBI" id="CHEBI:30616"/>
        <dbReference type="ChEBI" id="CHEBI:58336"/>
        <dbReference type="ChEBI" id="CHEBI:456216"/>
        <dbReference type="EC" id="2.7.1.6"/>
    </reaction>
</comment>
<dbReference type="InterPro" id="IPR020568">
    <property type="entry name" value="Ribosomal_Su5_D2-typ_SF"/>
</dbReference>
<evidence type="ECO:0000256" key="5">
    <source>
        <dbReference type="ARBA" id="ARBA00022741"/>
    </source>
</evidence>
<evidence type="ECO:0000256" key="12">
    <source>
        <dbReference type="NCBIfam" id="TIGR00131"/>
    </source>
</evidence>
<dbReference type="Gene3D" id="3.30.70.890">
    <property type="entry name" value="GHMP kinase, C-terminal domain"/>
    <property type="match status" value="1"/>
</dbReference>
<dbReference type="GO" id="GO:0005829">
    <property type="term" value="C:cytosol"/>
    <property type="evidence" value="ECO:0007669"/>
    <property type="project" value="TreeGrafter"/>
</dbReference>
<dbReference type="InterPro" id="IPR006203">
    <property type="entry name" value="GHMP_knse_ATP-bd_CS"/>
</dbReference>
<dbReference type="GO" id="GO:0000287">
    <property type="term" value="F:magnesium ion binding"/>
    <property type="evidence" value="ECO:0007669"/>
    <property type="project" value="UniProtKB-UniRule"/>
</dbReference>
<gene>
    <name evidence="11 16" type="primary">galK</name>
    <name evidence="16" type="ORF">CWS72_03850</name>
</gene>
<comment type="subcellular location">
    <subcellularLocation>
        <location evidence="11">Cytoplasm</location>
    </subcellularLocation>
</comment>
<dbReference type="Pfam" id="PF10509">
    <property type="entry name" value="GalKase_gal_bdg"/>
    <property type="match status" value="1"/>
</dbReference>
<dbReference type="InterPro" id="IPR036554">
    <property type="entry name" value="GHMP_kinase_C_sf"/>
</dbReference>
<dbReference type="PRINTS" id="PR00473">
    <property type="entry name" value="GALCTOKINASE"/>
</dbReference>
<comment type="pathway">
    <text evidence="11">Carbohydrate metabolism; galactose metabolism.</text>
</comment>
<evidence type="ECO:0000256" key="1">
    <source>
        <dbReference type="ARBA" id="ARBA00006566"/>
    </source>
</evidence>
<dbReference type="FunFam" id="3.30.230.10:FF:000017">
    <property type="entry name" value="Galactokinase"/>
    <property type="match status" value="1"/>
</dbReference>
<feature type="binding site" evidence="11">
    <location>
        <position position="160"/>
    </location>
    <ligand>
        <name>Mg(2+)</name>
        <dbReference type="ChEBI" id="CHEBI:18420"/>
    </ligand>
</feature>
<dbReference type="GO" id="GO:0004335">
    <property type="term" value="F:galactokinase activity"/>
    <property type="evidence" value="ECO:0007669"/>
    <property type="project" value="UniProtKB-UniRule"/>
</dbReference>
<evidence type="ECO:0000256" key="6">
    <source>
        <dbReference type="ARBA" id="ARBA00022777"/>
    </source>
</evidence>
<feature type="site" description="Transition state stabilizer" evidence="11">
    <location>
        <position position="28"/>
    </location>
</feature>
<dbReference type="InterPro" id="IPR019539">
    <property type="entry name" value="GalKase_N"/>
</dbReference>
<feature type="binding site" evidence="11">
    <location>
        <position position="221"/>
    </location>
    <ligand>
        <name>substrate</name>
    </ligand>
</feature>
<dbReference type="Pfam" id="PF08544">
    <property type="entry name" value="GHMP_kinases_C"/>
    <property type="match status" value="1"/>
</dbReference>
<dbReference type="InterPro" id="IPR022963">
    <property type="entry name" value="Galactokinase_bac"/>
</dbReference>
<feature type="domain" description="Galactokinase N-terminal" evidence="15">
    <location>
        <begin position="10"/>
        <end position="56"/>
    </location>
</feature>
<dbReference type="AlphaFoldDB" id="A0A2N3PZA4"/>
<dbReference type="FunFam" id="3.30.70.890:FF:000001">
    <property type="entry name" value="Galactokinase"/>
    <property type="match status" value="1"/>
</dbReference>
<dbReference type="Proteomes" id="UP000233293">
    <property type="component" value="Unassembled WGS sequence"/>
</dbReference>
<feature type="binding site" evidence="11">
    <location>
        <position position="68"/>
    </location>
    <ligand>
        <name>ATP</name>
        <dbReference type="ChEBI" id="CHEBI:30616"/>
    </ligand>
</feature>
<sequence>MPTGTTDLIEEFQRRWEGTPRLYRAPGRVNLIGEHTDYNDGFVMPAALEFATTTAILPRDDRKVRVHSLALSETAEFDLDQADPKPRRDWTDYVRGVALMLERAGHRLRGADLMLHSSVPLGAGMSSSAALEVSVGYALLAESGLPIDLIDLARRCQEAENGFVGMRCGVMDQFISCHGVAGHAVLLDCRSLDFRPVPVDPRARLVICNTMVHHQLAGSEYNLRRQDCERGVELLSPALGPIRALRDVSLAQLERHADRLPEVTYRRCRHIVTENARVLEAATALENGDLHRFGRLMIESHESMRDDYQISCRELDVMVALSLPLPGVYGARMTGGGFGGCSVSLVDADAVGHFMKSIAEAYREATGIVPAIFTCVPGSHVDAVKP</sequence>
<dbReference type="NCBIfam" id="TIGR00131">
    <property type="entry name" value="gal_kin"/>
    <property type="match status" value="1"/>
</dbReference>
<keyword evidence="6 11" id="KW-0418">Kinase</keyword>
<feature type="binding site" evidence="11">
    <location>
        <position position="128"/>
    </location>
    <ligand>
        <name>Mg(2+)</name>
        <dbReference type="ChEBI" id="CHEBI:18420"/>
    </ligand>
</feature>
<proteinExistence type="inferred from homology"/>
<dbReference type="PANTHER" id="PTHR10457">
    <property type="entry name" value="MEVALONATE KINASE/GALACTOKINASE"/>
    <property type="match status" value="1"/>
</dbReference>
<dbReference type="InterPro" id="IPR014721">
    <property type="entry name" value="Ribsml_uS5_D2-typ_fold_subgr"/>
</dbReference>